<dbReference type="PROSITE" id="PS51127">
    <property type="entry name" value="BIG1"/>
    <property type="match status" value="1"/>
</dbReference>
<gene>
    <name evidence="3" type="ORF">KDK95_18090</name>
</gene>
<evidence type="ECO:0000256" key="1">
    <source>
        <dbReference type="ARBA" id="ARBA00010116"/>
    </source>
</evidence>
<protein>
    <recommendedName>
        <fullName evidence="2">Big-1 domain-containing protein</fullName>
    </recommendedName>
</protein>
<feature type="domain" description="Big-1" evidence="2">
    <location>
        <begin position="217"/>
        <end position="318"/>
    </location>
</feature>
<dbReference type="NCBIfam" id="NF040603">
    <property type="entry name" value="choice_anch_P"/>
    <property type="match status" value="1"/>
</dbReference>
<dbReference type="RefSeq" id="WP_212519367.1">
    <property type="nucleotide sequence ID" value="NZ_JAGSOH010000051.1"/>
</dbReference>
<proteinExistence type="inferred from homology"/>
<dbReference type="InterPro" id="IPR003344">
    <property type="entry name" value="Big_1_dom"/>
</dbReference>
<evidence type="ECO:0000313" key="3">
    <source>
        <dbReference type="EMBL" id="MBR7828230.1"/>
    </source>
</evidence>
<dbReference type="Proteomes" id="UP000676325">
    <property type="component" value="Unassembled WGS sequence"/>
</dbReference>
<accession>A0A941E8G1</accession>
<dbReference type="EMBL" id="JAGSOH010000051">
    <property type="protein sequence ID" value="MBR7828230.1"/>
    <property type="molecule type" value="Genomic_DNA"/>
</dbReference>
<evidence type="ECO:0000313" key="4">
    <source>
        <dbReference type="Proteomes" id="UP000676325"/>
    </source>
</evidence>
<comment type="similarity">
    <text evidence="1">Belongs to the intimin/invasin family.</text>
</comment>
<dbReference type="InterPro" id="IPR013783">
    <property type="entry name" value="Ig-like_fold"/>
</dbReference>
<sequence>MIRRSATTTPPAVPRWLAALIAFALGLAGFVVAVAEAAPAAASGAGLQVYVGYADNLRADAGDFPTPWSGSSGVTFEGCTGSCTFDAGAVRFVNDSTTPQTISSISVSLSTCTFAMWPDATLAVGQQLIITQTASGAVGGCITDQGYFDTSDIGPNGANWAGDCNQSGVIPVVNATIDGSPESFKDTGQVLNTGGVDRASCPPPGGNESTQWSQIGTSCNGATLTLAPATQTHQVGDTAAVDATLANSCGQGLQGSNVDFTIPSGPNSGQTRTAFTDASGVAAFDYSSGKAGTDTVDASVTNAVGVINAQSPVTVDWVSYLTGRAYGLSASGLASIPATPDTGYVKTDIAENVQPPCVVTITGLVSAGTLCTDVTTALNPGTSTAKASVQHVGIDALGVPAIQIGAVDSSSQTSCSGSTGDATIASVTVGGIPVNVNLHPGPNTTVNVLGVKITFNEQIPVTGTDKGLTVNAVHIDALGLLNVVVASSTSDIAGC</sequence>
<dbReference type="AlphaFoldDB" id="A0A941E8G1"/>
<keyword evidence="4" id="KW-1185">Reference proteome</keyword>
<comment type="caution">
    <text evidence="3">The sequence shown here is derived from an EMBL/GenBank/DDBJ whole genome shotgun (WGS) entry which is preliminary data.</text>
</comment>
<dbReference type="GO" id="GO:0005975">
    <property type="term" value="P:carbohydrate metabolic process"/>
    <property type="evidence" value="ECO:0007669"/>
    <property type="project" value="UniProtKB-ARBA"/>
</dbReference>
<dbReference type="SUPFAM" id="SSF49373">
    <property type="entry name" value="Invasin/intimin cell-adhesion fragments"/>
    <property type="match status" value="1"/>
</dbReference>
<name>A0A941E8G1_9ACTN</name>
<organism evidence="3 4">
    <name type="scientific">Actinospica acidithermotolerans</name>
    <dbReference type="NCBI Taxonomy" id="2828514"/>
    <lineage>
        <taxon>Bacteria</taxon>
        <taxon>Bacillati</taxon>
        <taxon>Actinomycetota</taxon>
        <taxon>Actinomycetes</taxon>
        <taxon>Catenulisporales</taxon>
        <taxon>Actinospicaceae</taxon>
        <taxon>Actinospica</taxon>
    </lineage>
</organism>
<dbReference type="InterPro" id="IPR008964">
    <property type="entry name" value="Invasin/intimin_cell_adhesion"/>
</dbReference>
<reference evidence="3" key="1">
    <citation type="submission" date="2021-04" db="EMBL/GenBank/DDBJ databases">
        <title>Genome based classification of Actinospica acidithermotolerans sp. nov., an actinobacterium isolated from an Indonesian hot spring.</title>
        <authorList>
            <person name="Kusuma A.B."/>
            <person name="Putra K.E."/>
            <person name="Nafisah S."/>
            <person name="Loh J."/>
            <person name="Nouioui I."/>
            <person name="Goodfellow M."/>
        </authorList>
    </citation>
    <scope>NUCLEOTIDE SEQUENCE</scope>
    <source>
        <strain evidence="3">MGRD01-02</strain>
    </source>
</reference>
<evidence type="ECO:0000259" key="2">
    <source>
        <dbReference type="PROSITE" id="PS51127"/>
    </source>
</evidence>
<dbReference type="Gene3D" id="2.60.40.10">
    <property type="entry name" value="Immunoglobulins"/>
    <property type="match status" value="1"/>
</dbReference>